<proteinExistence type="inferred from homology"/>
<evidence type="ECO:0000313" key="10">
    <source>
        <dbReference type="EMBL" id="OXA37071.1"/>
    </source>
</evidence>
<organism evidence="10 11">
    <name type="scientific">Folsomia candida</name>
    <name type="common">Springtail</name>
    <dbReference type="NCBI Taxonomy" id="158441"/>
    <lineage>
        <taxon>Eukaryota</taxon>
        <taxon>Metazoa</taxon>
        <taxon>Ecdysozoa</taxon>
        <taxon>Arthropoda</taxon>
        <taxon>Hexapoda</taxon>
        <taxon>Collembola</taxon>
        <taxon>Entomobryomorpha</taxon>
        <taxon>Isotomoidea</taxon>
        <taxon>Isotomidae</taxon>
        <taxon>Proisotominae</taxon>
        <taxon>Folsomia</taxon>
    </lineage>
</organism>
<feature type="transmembrane region" description="Helical" evidence="9">
    <location>
        <begin position="665"/>
        <end position="686"/>
    </location>
</feature>
<evidence type="ECO:0000256" key="4">
    <source>
        <dbReference type="ARBA" id="ARBA00022827"/>
    </source>
</evidence>
<evidence type="ECO:0000313" key="11">
    <source>
        <dbReference type="Proteomes" id="UP000198287"/>
    </source>
</evidence>
<evidence type="ECO:0000256" key="3">
    <source>
        <dbReference type="ARBA" id="ARBA00022630"/>
    </source>
</evidence>
<feature type="transmembrane region" description="Helical" evidence="9">
    <location>
        <begin position="6"/>
        <end position="24"/>
    </location>
</feature>
<keyword evidence="7 8" id="KW-0503">Monooxygenase</keyword>
<evidence type="ECO:0000256" key="8">
    <source>
        <dbReference type="RuleBase" id="RU361177"/>
    </source>
</evidence>
<accession>A0A226CXD6</accession>
<comment type="similarity">
    <text evidence="2">Belongs to the FAD-binding monooxygenase family.</text>
</comment>
<dbReference type="OrthoDB" id="66881at2759"/>
<feature type="transmembrane region" description="Helical" evidence="9">
    <location>
        <begin position="638"/>
        <end position="659"/>
    </location>
</feature>
<keyword evidence="6 8" id="KW-0560">Oxidoreductase</keyword>
<comment type="similarity">
    <text evidence="8">Belongs to the FMO family.</text>
</comment>
<dbReference type="PANTHER" id="PTHR43098:SF3">
    <property type="entry name" value="L-ORNITHINE N(5)-MONOOXYGENASE-RELATED"/>
    <property type="match status" value="1"/>
</dbReference>
<evidence type="ECO:0000256" key="9">
    <source>
        <dbReference type="SAM" id="Phobius"/>
    </source>
</evidence>
<keyword evidence="3 8" id="KW-0285">Flavoprotein</keyword>
<sequence>MGSSQDTYEILVIGAGFSGIYALHNLRKRGFNVKVYEAGTYMGGTWYWNRYPGARVDTDNPIYQFNEEGLWDFAWTERFPAHPELQEYFRYLDDKLQLSKDIEYNTNVSATQFDNARNQWQVKTDDGRVTWANHLFLCTGSTTTRYTPPFKGLDKFKGISHHSYVWPKAGVDFSGKRVAVIGTGASAVQIIQEIGSKVGHLTVYQRTPNLCLPMQQAKANDPSKAAWFPPKSKFPEIFGVARRSFSGLNFDWEPKNAADVTPEERRALYESLYAHGGFAFWLANFQDMLFDKESNAYAYTFWAEKARARIHDPLKRDILAPLVAPHAIGIKRPYLEQTYYEVFNQPNVDLINVRESPILEITEKGVLTEKEGVVEVDIIVLATGFDSLTGSIKSIDIRNGKGEGLRDMWKTNGTSTYLGLTTAGFPNLWYMYGPQASRAPTPLGNGPTIIEIQGEWLVELMVRMRDEKRRFVDAKKECEEAWTKEVRDVWEASLFPGADSWYQGPIFLEKLGSHSAMLEDIRNTRTCSEKLQPMNLEYDTFYDNTLTLSKTLQDSLTKLLAHGKTPPKFKSIAAEKTALLTKEVAIFSADISNFKENPGSLKSTQLLTTAFNVLEDLDVDAYSPYESKARRPDMRRNLLRILQVIGCFTAAGGMLAVGIKSDLDLTMLHLILPITAVSVCLSICLAERRFACGRALVTSSLLRGRALIKIQVLKNSRTHRPYVVDALGVCPCRYLVNDALGMCHCRNLLDDTMVVAKMPS</sequence>
<name>A0A226CXD6_FOLCA</name>
<evidence type="ECO:0000256" key="1">
    <source>
        <dbReference type="ARBA" id="ARBA00001974"/>
    </source>
</evidence>
<evidence type="ECO:0000256" key="5">
    <source>
        <dbReference type="ARBA" id="ARBA00022857"/>
    </source>
</evidence>
<dbReference type="SUPFAM" id="SSF51905">
    <property type="entry name" value="FAD/NAD(P)-binding domain"/>
    <property type="match status" value="1"/>
</dbReference>
<evidence type="ECO:0000256" key="6">
    <source>
        <dbReference type="ARBA" id="ARBA00023002"/>
    </source>
</evidence>
<dbReference type="Pfam" id="PF00743">
    <property type="entry name" value="FMO-like"/>
    <property type="match status" value="1"/>
</dbReference>
<dbReference type="InterPro" id="IPR036188">
    <property type="entry name" value="FAD/NAD-bd_sf"/>
</dbReference>
<keyword evidence="4 8" id="KW-0274">FAD</keyword>
<dbReference type="EMBL" id="LNIX01000065">
    <property type="protein sequence ID" value="OXA37071.1"/>
    <property type="molecule type" value="Genomic_DNA"/>
</dbReference>
<comment type="cofactor">
    <cofactor evidence="1 8">
        <name>FAD</name>
        <dbReference type="ChEBI" id="CHEBI:57692"/>
    </cofactor>
</comment>
<keyword evidence="11" id="KW-1185">Reference proteome</keyword>
<evidence type="ECO:0000256" key="2">
    <source>
        <dbReference type="ARBA" id="ARBA00010139"/>
    </source>
</evidence>
<keyword evidence="9" id="KW-0472">Membrane</keyword>
<reference evidence="10 11" key="1">
    <citation type="submission" date="2015-12" db="EMBL/GenBank/DDBJ databases">
        <title>The genome of Folsomia candida.</title>
        <authorList>
            <person name="Faddeeva A."/>
            <person name="Derks M.F."/>
            <person name="Anvar Y."/>
            <person name="Smit S."/>
            <person name="Van Straalen N."/>
            <person name="Roelofs D."/>
        </authorList>
    </citation>
    <scope>NUCLEOTIDE SEQUENCE [LARGE SCALE GENOMIC DNA]</scope>
    <source>
        <strain evidence="10 11">VU population</strain>
        <tissue evidence="10">Whole body</tissue>
    </source>
</reference>
<dbReference type="GO" id="GO:0050660">
    <property type="term" value="F:flavin adenine dinucleotide binding"/>
    <property type="evidence" value="ECO:0007669"/>
    <property type="project" value="InterPro"/>
</dbReference>
<dbReference type="EC" id="1.-.-.-" evidence="8"/>
<comment type="caution">
    <text evidence="10">The sequence shown here is derived from an EMBL/GenBank/DDBJ whole genome shotgun (WGS) entry which is preliminary data.</text>
</comment>
<keyword evidence="9" id="KW-1133">Transmembrane helix</keyword>
<dbReference type="InterPro" id="IPR020946">
    <property type="entry name" value="Flavin_mOase-like"/>
</dbReference>
<dbReference type="Gene3D" id="3.50.50.60">
    <property type="entry name" value="FAD/NAD(P)-binding domain"/>
    <property type="match status" value="2"/>
</dbReference>
<gene>
    <name evidence="10" type="ORF">Fcan01_28171</name>
</gene>
<evidence type="ECO:0000256" key="7">
    <source>
        <dbReference type="ARBA" id="ARBA00023033"/>
    </source>
</evidence>
<keyword evidence="9" id="KW-0812">Transmembrane</keyword>
<keyword evidence="5" id="KW-0521">NADP</keyword>
<dbReference type="InterPro" id="IPR050775">
    <property type="entry name" value="FAD-binding_Monooxygenases"/>
</dbReference>
<dbReference type="PANTHER" id="PTHR43098">
    <property type="entry name" value="L-ORNITHINE N(5)-MONOOXYGENASE-RELATED"/>
    <property type="match status" value="1"/>
</dbReference>
<protein>
    <recommendedName>
        <fullName evidence="8">Flavin-containing monooxygenase</fullName>
        <ecNumber evidence="8">1.-.-.-</ecNumber>
    </recommendedName>
</protein>
<dbReference type="Proteomes" id="UP000198287">
    <property type="component" value="Unassembled WGS sequence"/>
</dbReference>
<dbReference type="GO" id="GO:0004499">
    <property type="term" value="F:N,N-dimethylaniline monooxygenase activity"/>
    <property type="evidence" value="ECO:0007669"/>
    <property type="project" value="InterPro"/>
</dbReference>
<dbReference type="GO" id="GO:0050661">
    <property type="term" value="F:NADP binding"/>
    <property type="evidence" value="ECO:0007669"/>
    <property type="project" value="InterPro"/>
</dbReference>
<dbReference type="AlphaFoldDB" id="A0A226CXD6"/>